<dbReference type="PANTHER" id="PTHR11929">
    <property type="entry name" value="ALPHA- 1,3 -FUCOSYLTRANSFERASE"/>
    <property type="match status" value="1"/>
</dbReference>
<comment type="pathway">
    <text evidence="1">Protein modification; protein glycosylation.</text>
</comment>
<evidence type="ECO:0000256" key="5">
    <source>
        <dbReference type="RuleBase" id="RU003832"/>
    </source>
</evidence>
<evidence type="ECO:0000313" key="8">
    <source>
        <dbReference type="EMBL" id="CAD8669381.1"/>
    </source>
</evidence>
<dbReference type="InterPro" id="IPR038577">
    <property type="entry name" value="GT10-like_C_sf"/>
</dbReference>
<accession>A0A7S0R7L7</accession>
<evidence type="ECO:0000256" key="2">
    <source>
        <dbReference type="ARBA" id="ARBA00008919"/>
    </source>
</evidence>
<dbReference type="UniPathway" id="UPA00378"/>
<feature type="domain" description="Fucosyltransferase C-terminal" evidence="7">
    <location>
        <begin position="266"/>
        <end position="370"/>
    </location>
</feature>
<comment type="similarity">
    <text evidence="2 5">Belongs to the glycosyltransferase 10 family.</text>
</comment>
<dbReference type="Pfam" id="PF00852">
    <property type="entry name" value="Glyco_transf_10"/>
    <property type="match status" value="1"/>
</dbReference>
<organism evidence="8">
    <name type="scientific">Pyramimonas obovata</name>
    <dbReference type="NCBI Taxonomy" id="1411642"/>
    <lineage>
        <taxon>Eukaryota</taxon>
        <taxon>Viridiplantae</taxon>
        <taxon>Chlorophyta</taxon>
        <taxon>Pyramimonadophyceae</taxon>
        <taxon>Pyramimonadales</taxon>
        <taxon>Pyramimonadaceae</taxon>
        <taxon>Pyramimonas</taxon>
        <taxon>Pyramimonas incertae sedis</taxon>
    </lineage>
</organism>
<proteinExistence type="inferred from homology"/>
<evidence type="ECO:0000256" key="6">
    <source>
        <dbReference type="SAM" id="SignalP"/>
    </source>
</evidence>
<sequence length="685" mass="77818">MVLFKFNVFLLMVLKLTFAGKNRACNTHSPSCKVGAVGAKSPRGPRWPKLPTEVVRPNASQTFGQALLEERSVYVCPSSLATSFTKTVLGIEAPKTLPVGYPHEGLPTDVLVTSHPKDCETDLFRGFIIYLDGEAGVVQLTVRPGAKLVYFGISRSVVHGPRVVDPKTKRVLYNAGISPVPACPKAQMVRRMKLTNDTPRFTIPFASFAPLFYEVKPPQLLQRLPVKASPRFLVYAATHCVPEREQVYNLLVELARRNGWEDPVAYGPCCGKYPETRVATSHRDRKFSNHEQFRAFRYVLAMENADYPTWITEKLASAFASDAVPIYWGTTDVFDIFNRHAFIFVDPSKPGPALQRVIALEADEKEYLRMLQQPCLAEGKTTIKKFFSLDPANSGGQLGEAVREFITLNLGLNLPLNASVDYRSQGEDIIACLRGKLKRYRLDSRTQSFWYAKKSFDRAWAGDYLLSMRHRIKYFQLPKSGSKLMRTVMMRWFGVPYNATPEMRRLPGNTLPENRVHPKNMPMDVASFFTFTFLDDPVKRFIGGYLQIHKPPKPIVIQKAIEQMLDLKPGAKTFNVHLAPQASLLMDMFEAESPPRLDFVGKTDAPIEDLRALVNNYHHWAEDHRLHYQSTNLPQSFMTSQHFQKKYLNESIYYEGIASTVLCRLANALHVDYQCLPVQDHQWCR</sequence>
<gene>
    <name evidence="8" type="ORF">POBO1169_LOCUS9969</name>
</gene>
<dbReference type="InterPro" id="IPR001503">
    <property type="entry name" value="Glyco_trans_10"/>
</dbReference>
<dbReference type="Pfam" id="PF03567">
    <property type="entry name" value="Sulfotransfer_2"/>
    <property type="match status" value="1"/>
</dbReference>
<comment type="subcellular location">
    <subcellularLocation>
        <location evidence="5">Golgi apparatus</location>
        <location evidence="5">Golgi stack membrane</location>
        <topology evidence="5">Single-pass type II membrane protein</topology>
    </subcellularLocation>
</comment>
<evidence type="ECO:0000256" key="1">
    <source>
        <dbReference type="ARBA" id="ARBA00004922"/>
    </source>
</evidence>
<dbReference type="EMBL" id="HBFA01019488">
    <property type="protein sequence ID" value="CAD8669381.1"/>
    <property type="molecule type" value="Transcribed_RNA"/>
</dbReference>
<evidence type="ECO:0000256" key="3">
    <source>
        <dbReference type="ARBA" id="ARBA00022676"/>
    </source>
</evidence>
<keyword evidence="6" id="KW-0732">Signal</keyword>
<dbReference type="InterPro" id="IPR055270">
    <property type="entry name" value="Glyco_tran_10_C"/>
</dbReference>
<dbReference type="PANTHER" id="PTHR11929:SF194">
    <property type="entry name" value="ALPHA-(1,3)-FUCOSYLTRANSFERASE 10"/>
    <property type="match status" value="1"/>
</dbReference>
<evidence type="ECO:0000256" key="4">
    <source>
        <dbReference type="ARBA" id="ARBA00022679"/>
    </source>
</evidence>
<evidence type="ECO:0000259" key="7">
    <source>
        <dbReference type="Pfam" id="PF00852"/>
    </source>
</evidence>
<protein>
    <recommendedName>
        <fullName evidence="5">Fucosyltransferase</fullName>
        <ecNumber evidence="5">2.4.1.-</ecNumber>
    </recommendedName>
</protein>
<keyword evidence="5" id="KW-0333">Golgi apparatus</keyword>
<dbReference type="GO" id="GO:0008146">
    <property type="term" value="F:sulfotransferase activity"/>
    <property type="evidence" value="ECO:0007669"/>
    <property type="project" value="InterPro"/>
</dbReference>
<reference evidence="8" key="1">
    <citation type="submission" date="2021-01" db="EMBL/GenBank/DDBJ databases">
        <authorList>
            <person name="Corre E."/>
            <person name="Pelletier E."/>
            <person name="Niang G."/>
            <person name="Scheremetjew M."/>
            <person name="Finn R."/>
            <person name="Kale V."/>
            <person name="Holt S."/>
            <person name="Cochrane G."/>
            <person name="Meng A."/>
            <person name="Brown T."/>
            <person name="Cohen L."/>
        </authorList>
    </citation>
    <scope>NUCLEOTIDE SEQUENCE</scope>
    <source>
        <strain evidence="8">CCMP722</strain>
    </source>
</reference>
<keyword evidence="3 5" id="KW-0328">Glycosyltransferase</keyword>
<keyword evidence="4 5" id="KW-0808">Transferase</keyword>
<name>A0A7S0R7L7_9CHLO</name>
<feature type="chain" id="PRO_5031359403" description="Fucosyltransferase" evidence="6">
    <location>
        <begin position="20"/>
        <end position="685"/>
    </location>
</feature>
<feature type="signal peptide" evidence="6">
    <location>
        <begin position="1"/>
        <end position="19"/>
    </location>
</feature>
<dbReference type="InterPro" id="IPR005331">
    <property type="entry name" value="Sulfotransferase"/>
</dbReference>
<keyword evidence="5" id="KW-0812">Transmembrane</keyword>
<dbReference type="SUPFAM" id="SSF53756">
    <property type="entry name" value="UDP-Glycosyltransferase/glycogen phosphorylase"/>
    <property type="match status" value="1"/>
</dbReference>
<dbReference type="EC" id="2.4.1.-" evidence="5"/>
<dbReference type="AlphaFoldDB" id="A0A7S0R7L7"/>
<dbReference type="Gene3D" id="3.40.50.11660">
    <property type="entry name" value="Glycosyl transferase family 10, C-terminal domain"/>
    <property type="match status" value="1"/>
</dbReference>
<dbReference type="GO" id="GO:0046920">
    <property type="term" value="F:alpha-(1-&gt;3)-fucosyltransferase activity"/>
    <property type="evidence" value="ECO:0007669"/>
    <property type="project" value="TreeGrafter"/>
</dbReference>
<dbReference type="GO" id="GO:0032580">
    <property type="term" value="C:Golgi cisterna membrane"/>
    <property type="evidence" value="ECO:0007669"/>
    <property type="project" value="UniProtKB-SubCell"/>
</dbReference>
<keyword evidence="5" id="KW-0472">Membrane</keyword>